<dbReference type="GO" id="GO:0005634">
    <property type="term" value="C:nucleus"/>
    <property type="evidence" value="ECO:0007669"/>
    <property type="project" value="UniProtKB-SubCell"/>
</dbReference>
<dbReference type="Gramene" id="OE9A119125T1">
    <property type="protein sequence ID" value="OE9A119125C1"/>
    <property type="gene ID" value="OE9A119125"/>
</dbReference>
<feature type="region of interest" description="Disordered" evidence="6">
    <location>
        <begin position="58"/>
        <end position="206"/>
    </location>
</feature>
<dbReference type="GO" id="GO:0003677">
    <property type="term" value="F:DNA binding"/>
    <property type="evidence" value="ECO:0007669"/>
    <property type="project" value="UniProtKB-KW"/>
</dbReference>
<comment type="caution">
    <text evidence="8">The sequence shown here is derived from an EMBL/GenBank/DDBJ whole genome shotgun (WGS) entry which is preliminary data.</text>
</comment>
<evidence type="ECO:0000256" key="2">
    <source>
        <dbReference type="ARBA" id="ARBA00023015"/>
    </source>
</evidence>
<evidence type="ECO:0000256" key="4">
    <source>
        <dbReference type="ARBA" id="ARBA00023163"/>
    </source>
</evidence>
<dbReference type="Gene3D" id="3.30.890.10">
    <property type="entry name" value="Methyl-cpg-binding Protein 2, Chain A"/>
    <property type="match status" value="1"/>
</dbReference>
<evidence type="ECO:0000256" key="1">
    <source>
        <dbReference type="ARBA" id="ARBA00004123"/>
    </source>
</evidence>
<dbReference type="AlphaFoldDB" id="A0A8S0PFV4"/>
<keyword evidence="3" id="KW-0238">DNA-binding</keyword>
<evidence type="ECO:0000256" key="3">
    <source>
        <dbReference type="ARBA" id="ARBA00023125"/>
    </source>
</evidence>
<dbReference type="OrthoDB" id="1435582at2759"/>
<name>A0A8S0PFV4_OLEEU</name>
<dbReference type="EMBL" id="CACTIH010000057">
    <property type="protein sequence ID" value="CAA2944804.1"/>
    <property type="molecule type" value="Genomic_DNA"/>
</dbReference>
<sequence>MAEAQSGEVVSVELPAPAAWKKLYMPTKGTPRKNEISFIAPTGEEIINRKQLEKYLKSHPGNPEISLFDWSTGETPRRSSRISEKAKATPPSKESEWPNKRRRKASGSKKDKEINTGNEESEWKKEAKKQDEEVGENKEQEKQTDNLMDSEPNREDEKQEDPMTELDEKGTKENPGTDVELHGDNQGKSVNVEICGNDKDETTDKGNRVEVISKVGELLSGVEKKPYSGSAELGVDDEKQFRECSVPMEAAVDGAKNEILSGAAPTSAAQTNGFQDIIGKTNLQVEDQEKIMNGDNMENGKVNLMGATFTSDQPSSAATS</sequence>
<dbReference type="Gramene" id="OE9A119125T2">
    <property type="protein sequence ID" value="OE9A119125C2"/>
    <property type="gene ID" value="OE9A119125"/>
</dbReference>
<dbReference type="InterPro" id="IPR001739">
    <property type="entry name" value="Methyl_CpG_DNA-bd"/>
</dbReference>
<protein>
    <recommendedName>
        <fullName evidence="7">MBD domain-containing protein</fullName>
    </recommendedName>
</protein>
<dbReference type="PROSITE" id="PS50982">
    <property type="entry name" value="MBD"/>
    <property type="match status" value="1"/>
</dbReference>
<dbReference type="InterPro" id="IPR016177">
    <property type="entry name" value="DNA-bd_dom_sf"/>
</dbReference>
<evidence type="ECO:0000313" key="9">
    <source>
        <dbReference type="Proteomes" id="UP000594638"/>
    </source>
</evidence>
<feature type="domain" description="MBD" evidence="7">
    <location>
        <begin position="6"/>
        <end position="75"/>
    </location>
</feature>
<feature type="compositionally biased region" description="Basic and acidic residues" evidence="6">
    <location>
        <begin position="121"/>
        <end position="144"/>
    </location>
</feature>
<dbReference type="SUPFAM" id="SSF54171">
    <property type="entry name" value="DNA-binding domain"/>
    <property type="match status" value="1"/>
</dbReference>
<keyword evidence="2" id="KW-0805">Transcription regulation</keyword>
<dbReference type="PANTHER" id="PTHR33729">
    <property type="entry name" value="METHYL-CPG BINDING DOMAIN CONTAINING PROTEIN, EXPRESSED"/>
    <property type="match status" value="1"/>
</dbReference>
<feature type="compositionally biased region" description="Basic and acidic residues" evidence="6">
    <location>
        <begin position="151"/>
        <end position="172"/>
    </location>
</feature>
<comment type="subcellular location">
    <subcellularLocation>
        <location evidence="1">Nucleus</location>
    </subcellularLocation>
</comment>
<keyword evidence="4" id="KW-0804">Transcription</keyword>
<dbReference type="PANTHER" id="PTHR33729:SF6">
    <property type="entry name" value="METHYL-CPG-BINDING DOMAIN-CONTAINING PROTEIN 11"/>
    <property type="match status" value="1"/>
</dbReference>
<gene>
    <name evidence="8" type="ORF">OLEA9_A119125</name>
</gene>
<feature type="compositionally biased region" description="Basic and acidic residues" evidence="6">
    <location>
        <begin position="75"/>
        <end position="99"/>
    </location>
</feature>
<dbReference type="Proteomes" id="UP000594638">
    <property type="component" value="Unassembled WGS sequence"/>
</dbReference>
<dbReference type="InterPro" id="IPR039622">
    <property type="entry name" value="MBD10/11"/>
</dbReference>
<accession>A0A8S0PFV4</accession>
<reference evidence="8 9" key="1">
    <citation type="submission" date="2019-12" db="EMBL/GenBank/DDBJ databases">
        <authorList>
            <person name="Alioto T."/>
            <person name="Alioto T."/>
            <person name="Gomez Garrido J."/>
        </authorList>
    </citation>
    <scope>NUCLEOTIDE SEQUENCE [LARGE SCALE GENOMIC DNA]</scope>
</reference>
<keyword evidence="5" id="KW-0539">Nucleus</keyword>
<evidence type="ECO:0000259" key="7">
    <source>
        <dbReference type="PROSITE" id="PS50982"/>
    </source>
</evidence>
<proteinExistence type="predicted"/>
<keyword evidence="9" id="KW-1185">Reference proteome</keyword>
<evidence type="ECO:0000256" key="6">
    <source>
        <dbReference type="SAM" id="MobiDB-lite"/>
    </source>
</evidence>
<organism evidence="8 9">
    <name type="scientific">Olea europaea subsp. europaea</name>
    <dbReference type="NCBI Taxonomy" id="158383"/>
    <lineage>
        <taxon>Eukaryota</taxon>
        <taxon>Viridiplantae</taxon>
        <taxon>Streptophyta</taxon>
        <taxon>Embryophyta</taxon>
        <taxon>Tracheophyta</taxon>
        <taxon>Spermatophyta</taxon>
        <taxon>Magnoliopsida</taxon>
        <taxon>eudicotyledons</taxon>
        <taxon>Gunneridae</taxon>
        <taxon>Pentapetalae</taxon>
        <taxon>asterids</taxon>
        <taxon>lamiids</taxon>
        <taxon>Lamiales</taxon>
        <taxon>Oleaceae</taxon>
        <taxon>Oleeae</taxon>
        <taxon>Olea</taxon>
    </lineage>
</organism>
<evidence type="ECO:0000256" key="5">
    <source>
        <dbReference type="ARBA" id="ARBA00023242"/>
    </source>
</evidence>
<evidence type="ECO:0000313" key="8">
    <source>
        <dbReference type="EMBL" id="CAA2944804.1"/>
    </source>
</evidence>
<dbReference type="Pfam" id="PF01429">
    <property type="entry name" value="MBD"/>
    <property type="match status" value="1"/>
</dbReference>
<feature type="compositionally biased region" description="Basic and acidic residues" evidence="6">
    <location>
        <begin position="196"/>
        <end position="206"/>
    </location>
</feature>